<feature type="transmembrane region" description="Helical" evidence="7">
    <location>
        <begin position="197"/>
        <end position="220"/>
    </location>
</feature>
<feature type="transmembrane region" description="Helical" evidence="7">
    <location>
        <begin position="141"/>
        <end position="160"/>
    </location>
</feature>
<keyword evidence="6 7" id="KW-0472">Membrane</keyword>
<evidence type="ECO:0000313" key="9">
    <source>
        <dbReference type="EMBL" id="AST91117.1"/>
    </source>
</evidence>
<feature type="transmembrane region" description="Helical" evidence="7">
    <location>
        <begin position="12"/>
        <end position="36"/>
    </location>
</feature>
<name>A0A223KP01_9BACI</name>
<keyword evidence="5 7" id="KW-1133">Transmembrane helix</keyword>
<dbReference type="AlphaFoldDB" id="A0A223KP01"/>
<protein>
    <submittedName>
        <fullName evidence="9">ABC transporter permease</fullName>
    </submittedName>
</protein>
<dbReference type="PROSITE" id="PS50928">
    <property type="entry name" value="ABC_TM1"/>
    <property type="match status" value="1"/>
</dbReference>
<organism evidence="9 10">
    <name type="scientific">Sutcliffiella cohnii</name>
    <dbReference type="NCBI Taxonomy" id="33932"/>
    <lineage>
        <taxon>Bacteria</taxon>
        <taxon>Bacillati</taxon>
        <taxon>Bacillota</taxon>
        <taxon>Bacilli</taxon>
        <taxon>Bacillales</taxon>
        <taxon>Bacillaceae</taxon>
        <taxon>Sutcliffiella</taxon>
    </lineage>
</organism>
<dbReference type="InterPro" id="IPR000515">
    <property type="entry name" value="MetI-like"/>
</dbReference>
<evidence type="ECO:0000256" key="1">
    <source>
        <dbReference type="ARBA" id="ARBA00004651"/>
    </source>
</evidence>
<comment type="similarity">
    <text evidence="7">Belongs to the binding-protein-dependent transport system permease family.</text>
</comment>
<dbReference type="EMBL" id="CP018866">
    <property type="protein sequence ID" value="AST91117.1"/>
    <property type="molecule type" value="Genomic_DNA"/>
</dbReference>
<keyword evidence="10" id="KW-1185">Reference proteome</keyword>
<dbReference type="SUPFAM" id="SSF161098">
    <property type="entry name" value="MetI-like"/>
    <property type="match status" value="1"/>
</dbReference>
<sequence>MKLTKNRKFGVGETITLFALIAFAVIILYPLLWMFISSMKSYDEIYNNVWGFPEVWKYENYIEAWSKGISSYFLNSVIVTIATIFSVLLFGSMAAFSLAKYRSRLIDLALIFIIAGMMINPQVALIPLFNILSAFDMINTRLALILPYIAFRLPIAILLLRSYFLSIPKELEESAVIDGCSDWGIYTKIYLPMARPILITTIVLTAFFAWNEFLFATIFIDSDALKTIPSGLMNFRDALRTDWGVLLAGMVISSIPMIVLLIMLQKYLVRGLSEGSVKG</sequence>
<evidence type="ECO:0000256" key="2">
    <source>
        <dbReference type="ARBA" id="ARBA00022448"/>
    </source>
</evidence>
<dbReference type="STRING" id="1314751.GCA_001591425_00290"/>
<evidence type="ECO:0000256" key="5">
    <source>
        <dbReference type="ARBA" id="ARBA00022989"/>
    </source>
</evidence>
<feature type="transmembrane region" description="Helical" evidence="7">
    <location>
        <begin position="108"/>
        <end position="129"/>
    </location>
</feature>
<evidence type="ECO:0000256" key="4">
    <source>
        <dbReference type="ARBA" id="ARBA00022692"/>
    </source>
</evidence>
<dbReference type="InterPro" id="IPR035906">
    <property type="entry name" value="MetI-like_sf"/>
</dbReference>
<proteinExistence type="inferred from homology"/>
<dbReference type="RefSeq" id="WP_066411129.1">
    <property type="nucleotide sequence ID" value="NZ_CP018866.1"/>
</dbReference>
<keyword evidence="4 7" id="KW-0812">Transmembrane</keyword>
<reference evidence="9 10" key="1">
    <citation type="submission" date="2016-12" db="EMBL/GenBank/DDBJ databases">
        <title>The whole genome sequencing and assembly of Bacillus cohnii DSM 6307T strain.</title>
        <authorList>
            <person name="Lee Y.-J."/>
            <person name="Yi H."/>
            <person name="Bahn Y.-S."/>
            <person name="Kim J.F."/>
            <person name="Lee D.-W."/>
        </authorList>
    </citation>
    <scope>NUCLEOTIDE SEQUENCE [LARGE SCALE GENOMIC DNA]</scope>
    <source>
        <strain evidence="9 10">DSM 6307</strain>
    </source>
</reference>
<dbReference type="PANTHER" id="PTHR43744">
    <property type="entry name" value="ABC TRANSPORTER PERMEASE PROTEIN MG189-RELATED-RELATED"/>
    <property type="match status" value="1"/>
</dbReference>
<evidence type="ECO:0000256" key="6">
    <source>
        <dbReference type="ARBA" id="ARBA00023136"/>
    </source>
</evidence>
<keyword evidence="3" id="KW-1003">Cell membrane</keyword>
<dbReference type="Proteomes" id="UP000215224">
    <property type="component" value="Chromosome"/>
</dbReference>
<comment type="subcellular location">
    <subcellularLocation>
        <location evidence="1 7">Cell membrane</location>
        <topology evidence="1 7">Multi-pass membrane protein</topology>
    </subcellularLocation>
</comment>
<dbReference type="Gene3D" id="1.10.3720.10">
    <property type="entry name" value="MetI-like"/>
    <property type="match status" value="1"/>
</dbReference>
<dbReference type="GO" id="GO:0005886">
    <property type="term" value="C:plasma membrane"/>
    <property type="evidence" value="ECO:0007669"/>
    <property type="project" value="UniProtKB-SubCell"/>
</dbReference>
<evidence type="ECO:0000259" key="8">
    <source>
        <dbReference type="PROSITE" id="PS50928"/>
    </source>
</evidence>
<dbReference type="PANTHER" id="PTHR43744:SF8">
    <property type="entry name" value="SN-GLYCEROL-3-PHOSPHATE TRANSPORT SYSTEM PERMEASE PROTEIN UGPE"/>
    <property type="match status" value="1"/>
</dbReference>
<evidence type="ECO:0000256" key="3">
    <source>
        <dbReference type="ARBA" id="ARBA00022475"/>
    </source>
</evidence>
<evidence type="ECO:0000313" key="10">
    <source>
        <dbReference type="Proteomes" id="UP000215224"/>
    </source>
</evidence>
<feature type="transmembrane region" description="Helical" evidence="7">
    <location>
        <begin position="72"/>
        <end position="96"/>
    </location>
</feature>
<feature type="domain" description="ABC transmembrane type-1" evidence="8">
    <location>
        <begin position="73"/>
        <end position="264"/>
    </location>
</feature>
<gene>
    <name evidence="9" type="ORF">BC6307_07410</name>
</gene>
<keyword evidence="2 7" id="KW-0813">Transport</keyword>
<evidence type="ECO:0000256" key="7">
    <source>
        <dbReference type="RuleBase" id="RU363032"/>
    </source>
</evidence>
<dbReference type="GO" id="GO:0055085">
    <property type="term" value="P:transmembrane transport"/>
    <property type="evidence" value="ECO:0007669"/>
    <property type="project" value="InterPro"/>
</dbReference>
<dbReference type="Pfam" id="PF00528">
    <property type="entry name" value="BPD_transp_1"/>
    <property type="match status" value="1"/>
</dbReference>
<feature type="transmembrane region" description="Helical" evidence="7">
    <location>
        <begin position="243"/>
        <end position="264"/>
    </location>
</feature>
<dbReference type="KEGG" id="bcoh:BC6307_07410"/>
<dbReference type="CDD" id="cd06261">
    <property type="entry name" value="TM_PBP2"/>
    <property type="match status" value="1"/>
</dbReference>
<accession>A0A223KP01</accession>